<feature type="transmembrane region" description="Helical" evidence="2">
    <location>
        <begin position="369"/>
        <end position="391"/>
    </location>
</feature>
<dbReference type="AlphaFoldDB" id="U1LCN9"/>
<evidence type="ECO:0000256" key="1">
    <source>
        <dbReference type="SAM" id="MobiDB-lite"/>
    </source>
</evidence>
<dbReference type="EMBL" id="ASHR01000014">
    <property type="protein sequence ID" value="ERG64948.1"/>
    <property type="molecule type" value="Genomic_DNA"/>
</dbReference>
<evidence type="ECO:0000256" key="2">
    <source>
        <dbReference type="SAM" id="Phobius"/>
    </source>
</evidence>
<proteinExistence type="predicted"/>
<feature type="transmembrane region" description="Helical" evidence="2">
    <location>
        <begin position="168"/>
        <end position="187"/>
    </location>
</feature>
<keyword evidence="2" id="KW-1133">Transmembrane helix</keyword>
<keyword evidence="2" id="KW-0812">Transmembrane</keyword>
<evidence type="ECO:0000313" key="3">
    <source>
        <dbReference type="EMBL" id="ERG64948.1"/>
    </source>
</evidence>
<feature type="transmembrane region" description="Helical" evidence="2">
    <location>
        <begin position="227"/>
        <end position="248"/>
    </location>
</feature>
<feature type="transmembrane region" description="Helical" evidence="2">
    <location>
        <begin position="35"/>
        <end position="63"/>
    </location>
</feature>
<dbReference type="Proteomes" id="UP000016462">
    <property type="component" value="Unassembled WGS sequence"/>
</dbReference>
<gene>
    <name evidence="3" type="ORF">L332_10905</name>
</gene>
<feature type="region of interest" description="Disordered" evidence="1">
    <location>
        <begin position="1"/>
        <end position="26"/>
    </location>
</feature>
<accession>U1LCN9</accession>
<feature type="compositionally biased region" description="Gly residues" evidence="1">
    <location>
        <begin position="1"/>
        <end position="10"/>
    </location>
</feature>
<keyword evidence="4" id="KW-1185">Reference proteome</keyword>
<reference evidence="3 4" key="1">
    <citation type="journal article" date="2013" name="Genome Announc.">
        <title>First draft genome sequence from a member of the genus agrococcus, isolated from modern microbialites.</title>
        <authorList>
            <person name="White R.A.III."/>
            <person name="Grassa C.J."/>
            <person name="Suttle C.A."/>
        </authorList>
    </citation>
    <scope>NUCLEOTIDE SEQUENCE [LARGE SCALE GENOMIC DNA]</scope>
    <source>
        <strain evidence="3 4">RW1</strain>
    </source>
</reference>
<comment type="caution">
    <text evidence="3">The sequence shown here is derived from an EMBL/GenBank/DDBJ whole genome shotgun (WGS) entry which is preliminary data.</text>
</comment>
<name>U1LCN9_9MICO</name>
<feature type="transmembrane region" description="Helical" evidence="2">
    <location>
        <begin position="75"/>
        <end position="94"/>
    </location>
</feature>
<evidence type="ECO:0000313" key="4">
    <source>
        <dbReference type="Proteomes" id="UP000016462"/>
    </source>
</evidence>
<feature type="transmembrane region" description="Helical" evidence="2">
    <location>
        <begin position="134"/>
        <end position="156"/>
    </location>
</feature>
<feature type="transmembrane region" description="Helical" evidence="2">
    <location>
        <begin position="268"/>
        <end position="296"/>
    </location>
</feature>
<protein>
    <submittedName>
        <fullName evidence="3">Uncharacterized protein</fullName>
    </submittedName>
</protein>
<keyword evidence="2" id="KW-0472">Membrane</keyword>
<dbReference type="OrthoDB" id="5005388at2"/>
<feature type="transmembrane region" description="Helical" evidence="2">
    <location>
        <begin position="332"/>
        <end position="349"/>
    </location>
</feature>
<sequence length="438" mass="45415">MTWHRAGGGQPTDDGPGAAPREPVTPSPIGPARAIVAGAAAVTLAAGVAAAILLIITIVVAILVEELAPDHGVDLVARGALASLGILVLIGVIGEPLRRGVARMMLARDVARLPRGATPPTVERTGLHAGPHGAFMGAGTAAIIVGAILFPIGLLLTTDDREALAARVLVPTVGAVLLAGGIALVNLHHLTGPARRRWSARYEALSARWGRATLPVPRAHEQRRHRILNVASGLTGVGGMIFVAGILMRQPGRWADPVSWDERGEQAIDGLLLTGATVMGAALAVVLLIQAGLLVCTGVRDGRTVRALERGDRVRLEHVDAVLLDAASLERVAMVLGVVGWLVASYGWAPTFIGAVESAEEVADIQHVTALALPGLASVAAGWLLGSIGAARLRTRRARIQAVLLRDPRPVPPTPSERADRRADAVRDVALNAGGTIL</sequence>
<organism evidence="3 4">
    <name type="scientific">Agrococcus pavilionensis RW1</name>
    <dbReference type="NCBI Taxonomy" id="1330458"/>
    <lineage>
        <taxon>Bacteria</taxon>
        <taxon>Bacillati</taxon>
        <taxon>Actinomycetota</taxon>
        <taxon>Actinomycetes</taxon>
        <taxon>Micrococcales</taxon>
        <taxon>Microbacteriaceae</taxon>
        <taxon>Agrococcus</taxon>
    </lineage>
</organism>
<dbReference type="RefSeq" id="WP_021009967.1">
    <property type="nucleotide sequence ID" value="NZ_ASHR01000014.1"/>
</dbReference>